<dbReference type="InterPro" id="IPR011990">
    <property type="entry name" value="TPR-like_helical_dom_sf"/>
</dbReference>
<accession>A0A4Y3VPE7</accession>
<keyword evidence="3" id="KW-1185">Reference proteome</keyword>
<dbReference type="Pfam" id="PF12770">
    <property type="entry name" value="CHAT"/>
    <property type="match status" value="1"/>
</dbReference>
<gene>
    <name evidence="2" type="ORF">SSP24_64690</name>
</gene>
<evidence type="ECO:0000313" key="3">
    <source>
        <dbReference type="Proteomes" id="UP000317881"/>
    </source>
</evidence>
<comment type="caution">
    <text evidence="2">The sequence shown here is derived from an EMBL/GenBank/DDBJ whole genome shotgun (WGS) entry which is preliminary data.</text>
</comment>
<dbReference type="SUPFAM" id="SSF48452">
    <property type="entry name" value="TPR-like"/>
    <property type="match status" value="1"/>
</dbReference>
<dbReference type="Proteomes" id="UP000317881">
    <property type="component" value="Unassembled WGS sequence"/>
</dbReference>
<proteinExistence type="predicted"/>
<dbReference type="EMBL" id="BJND01000058">
    <property type="protein sequence ID" value="GEC08814.1"/>
    <property type="molecule type" value="Genomic_DNA"/>
</dbReference>
<sequence>MQSAQAHAEAGALRALLAENPEDVEAAYRLGWLAFLQEMAQPWDDDRTPAALAAVVDLLAPCLVAGIGDLPRDLVRYIANAAEDVVVPRLKQILVSSDPVLLDTVIEECEYLLNATPSDHPGLAQRLANQGIALETRFERRATHEDLAAAIDAYRAAVEATAPDDSDLVLRLNGLAGALRSRYEHYGDLPDLDEAIAAMRRAVACVPPGDRRRPMALSNLGMALRYRFQRGADPADLDDAITVGRQAVEASAPDDPRRMYRLNNLADTLMGRFIRFRGMADLDTAVTALREALDAIGPDHPERWSVQTTLGYALTLRVHRTRDLGDSDAAVAAQRAAARLVPADHTHRWRVLLQLGIALHVRLLYGVLAGEPDRDWDPVISAFRAAVDAVPDGHIERTTCLSHLAGALANRARTSGAAPADLDEAVAVARSSVAATSPGHSELGNRLLTLGEALRTRFRQTGDPADREEAVAAYGRAAAEETAPPSTRVTGARHGSRLLADAADVRAGDLLRTAVELLPSVAPRHLERHDQQYTLGEFAGLAADAAQWTLARRGDPNRALRALQLLETGRGVLLSQALDTRSDLTELRARHPELAARFVALREALDVPSQDSVLLPFAGDTGVADGRVHRPRDTTARDFAAVLDEIRSLGDGFESFGLPPSAPELLRGAEHGPVVVVNVSGYGSSALLITRDGVSAMALPRLRIDDLHWAVDTFQQALREATTDPDGDRRREAQKKLSGLLEWLWDVVAEPVLLRLGYDREPPAGADWSRVWWVPGGLLSLLPLHAAGYHGTRTEPDPLRRSVVDRVVSSYAPTVRALRHAQQRDGAPTAPAQADRALIVAMPATPGLPEQDLAHVEMEREMLLDRLPRHVLLEPGGPDALTPTRDHVLANLPGCHVAHFACHGETDPADPSRSRLLLADHATAPLTVASLTPLSLDEVRLAFLSACRTAAVDAEQLVDEAIHLGSAFQLAGFPHVIGTLWETADDTSVEIADAFYAGLRTAQGTLAFEQCAHALHTAVRTLRERTRLSPSLWAAHLHVGA</sequence>
<evidence type="ECO:0000259" key="1">
    <source>
        <dbReference type="Pfam" id="PF12770"/>
    </source>
</evidence>
<dbReference type="AlphaFoldDB" id="A0A4Y3VPE7"/>
<dbReference type="Gene3D" id="1.25.40.10">
    <property type="entry name" value="Tetratricopeptide repeat domain"/>
    <property type="match status" value="2"/>
</dbReference>
<organism evidence="2 3">
    <name type="scientific">Streptomyces spinoverrucosus</name>
    <dbReference type="NCBI Taxonomy" id="284043"/>
    <lineage>
        <taxon>Bacteria</taxon>
        <taxon>Bacillati</taxon>
        <taxon>Actinomycetota</taxon>
        <taxon>Actinomycetes</taxon>
        <taxon>Kitasatosporales</taxon>
        <taxon>Streptomycetaceae</taxon>
        <taxon>Streptomyces</taxon>
    </lineage>
</organism>
<protein>
    <submittedName>
        <fullName evidence="2">CHAT domain-containing protein</fullName>
    </submittedName>
</protein>
<reference evidence="2 3" key="1">
    <citation type="submission" date="2019-06" db="EMBL/GenBank/DDBJ databases">
        <title>Whole genome shotgun sequence of Streptomyces spinoverrucosus NBRC 14228.</title>
        <authorList>
            <person name="Hosoyama A."/>
            <person name="Uohara A."/>
            <person name="Ohji S."/>
            <person name="Ichikawa N."/>
        </authorList>
    </citation>
    <scope>NUCLEOTIDE SEQUENCE [LARGE SCALE GENOMIC DNA]</scope>
    <source>
        <strain evidence="2 3">NBRC 14228</strain>
    </source>
</reference>
<evidence type="ECO:0000313" key="2">
    <source>
        <dbReference type="EMBL" id="GEC08814.1"/>
    </source>
</evidence>
<dbReference type="InterPro" id="IPR024983">
    <property type="entry name" value="CHAT_dom"/>
</dbReference>
<name>A0A4Y3VPE7_9ACTN</name>
<feature type="domain" description="CHAT" evidence="1">
    <location>
        <begin position="740"/>
        <end position="1040"/>
    </location>
</feature>